<evidence type="ECO:0000313" key="3">
    <source>
        <dbReference type="EMBL" id="EDT12981.1"/>
    </source>
</evidence>
<evidence type="ECO:0000313" key="4">
    <source>
        <dbReference type="Proteomes" id="UP000005045"/>
    </source>
</evidence>
<reference evidence="3 4" key="1">
    <citation type="submission" date="2008-03" db="EMBL/GenBank/DDBJ databases">
        <title>Sequencing of the draft genome and assembly of Burkholderia graminis C4D1M.</title>
        <authorList>
            <consortium name="US DOE Joint Genome Institute (JGI-PGF)"/>
            <person name="Copeland A."/>
            <person name="Lucas S."/>
            <person name="Lapidus A."/>
            <person name="Glavina del Rio T."/>
            <person name="Dalin E."/>
            <person name="Tice H."/>
            <person name="Bruce D."/>
            <person name="Goodwin L."/>
            <person name="Pitluck S."/>
            <person name="Larimer F."/>
            <person name="Land M.L."/>
            <person name="Hauser L."/>
            <person name="Tiedje J."/>
            <person name="Richardson P."/>
        </authorList>
    </citation>
    <scope>NUCLEOTIDE SEQUENCE [LARGE SCALE GENOMIC DNA]</scope>
    <source>
        <strain evidence="4">ATCC 700544 / DSM 17151 / LMG 18924 / NCIMB 13744 / C4D1M</strain>
    </source>
</reference>
<dbReference type="SUPFAM" id="SSF54909">
    <property type="entry name" value="Dimeric alpha+beta barrel"/>
    <property type="match status" value="1"/>
</dbReference>
<organism evidence="3 4">
    <name type="scientific">Paraburkholderia graminis (strain ATCC 700544 / DSM 17151 / LMG 18924 / NCIMB 13744 / C4D1M)</name>
    <dbReference type="NCBI Taxonomy" id="396598"/>
    <lineage>
        <taxon>Bacteria</taxon>
        <taxon>Pseudomonadati</taxon>
        <taxon>Pseudomonadota</taxon>
        <taxon>Betaproteobacteria</taxon>
        <taxon>Burkholderiales</taxon>
        <taxon>Burkholderiaceae</taxon>
        <taxon>Paraburkholderia</taxon>
    </lineage>
</organism>
<proteinExistence type="inferred from homology"/>
<dbReference type="EMBL" id="ABLD01000001">
    <property type="protein sequence ID" value="EDT12981.1"/>
    <property type="molecule type" value="Genomic_DNA"/>
</dbReference>
<dbReference type="PANTHER" id="PTHR35174">
    <property type="entry name" value="BLL7171 PROTEIN-RELATED"/>
    <property type="match status" value="1"/>
</dbReference>
<evidence type="ECO:0000259" key="2">
    <source>
        <dbReference type="Pfam" id="PF03795"/>
    </source>
</evidence>
<dbReference type="Gene3D" id="3.30.70.1060">
    <property type="entry name" value="Dimeric alpha+beta barrel"/>
    <property type="match status" value="1"/>
</dbReference>
<dbReference type="InterPro" id="IPR011008">
    <property type="entry name" value="Dimeric_a/b-barrel"/>
</dbReference>
<comment type="similarity">
    <text evidence="1">Belongs to the YciI family.</text>
</comment>
<dbReference type="Proteomes" id="UP000005045">
    <property type="component" value="Unassembled WGS sequence"/>
</dbReference>
<dbReference type="PANTHER" id="PTHR35174:SF3">
    <property type="entry name" value="BLL7171 PROTEIN"/>
    <property type="match status" value="1"/>
</dbReference>
<evidence type="ECO:0000256" key="1">
    <source>
        <dbReference type="ARBA" id="ARBA00007689"/>
    </source>
</evidence>
<gene>
    <name evidence="3" type="ORF">BgramDRAFT_0361</name>
</gene>
<feature type="domain" description="YCII-related" evidence="2">
    <location>
        <begin position="98"/>
        <end position="202"/>
    </location>
</feature>
<accession>B1FTW5</accession>
<dbReference type="Pfam" id="PF03795">
    <property type="entry name" value="YCII"/>
    <property type="match status" value="1"/>
</dbReference>
<name>B1FTW5_PARG4</name>
<sequence length="220" mass="24358">MGTTATLDCYESDDGKTSWRLYEELFESGAVDLELTAQAQTRLVMRLPLDMAKRLATANVTTRSGEVGRTCHKIFRKHCRFPTISFVVSTYPLKGPPMKYLGLAYFTPERFAAMPPDDVKELVSRCPALDEKMRATGKVLISASLGDLDGWRTLRPRSGKTQVTDGPYTESKEVVGGLFIIEADSLDEALRIASMHPAATLGEEGGWAVELIPMDFYLAR</sequence>
<dbReference type="InterPro" id="IPR005545">
    <property type="entry name" value="YCII"/>
</dbReference>
<protein>
    <submittedName>
        <fullName evidence="3">DGPFAETKE family protein</fullName>
    </submittedName>
</protein>
<keyword evidence="4" id="KW-1185">Reference proteome</keyword>
<dbReference type="AlphaFoldDB" id="B1FTW5"/>
<comment type="caution">
    <text evidence="3">The sequence shown here is derived from an EMBL/GenBank/DDBJ whole genome shotgun (WGS) entry which is preliminary data.</text>
</comment>